<accession>A0A5N4WU63</accession>
<evidence type="ECO:0000313" key="2">
    <source>
        <dbReference type="Proteomes" id="UP000325788"/>
    </source>
</evidence>
<dbReference type="Proteomes" id="UP000325788">
    <property type="component" value="Unassembled WGS sequence"/>
</dbReference>
<evidence type="ECO:0000313" key="1">
    <source>
        <dbReference type="EMBL" id="KAB1859918.1"/>
    </source>
</evidence>
<dbReference type="EMBL" id="VXLD01000001">
    <property type="protein sequence ID" value="KAB1859918.1"/>
    <property type="molecule type" value="Genomic_DNA"/>
</dbReference>
<name>A0A5N4WU63_9GAMM</name>
<sequence>MNLISQRYIDLILHLLNFYYLAKTYKSLGEFSHNYPFLT</sequence>
<reference evidence="1 2" key="1">
    <citation type="submission" date="2019-09" db="EMBL/GenBank/DDBJ databases">
        <title>Draft genome sequence of Acinetobacter tandoii W4-4-4 isolated from environmental water sample.</title>
        <authorList>
            <person name="Wee S.K."/>
            <person name="Yan B."/>
            <person name="Mustaffa S.B."/>
            <person name="Yap E.P.H."/>
        </authorList>
    </citation>
    <scope>NUCLEOTIDE SEQUENCE [LARGE SCALE GENOMIC DNA]</scope>
    <source>
        <strain evidence="1 2">W4-4-4</strain>
    </source>
</reference>
<dbReference type="AlphaFoldDB" id="A0A5N4WU63"/>
<gene>
    <name evidence="1" type="ORF">F4W09_02000</name>
</gene>
<comment type="caution">
    <text evidence="1">The sequence shown here is derived from an EMBL/GenBank/DDBJ whole genome shotgun (WGS) entry which is preliminary data.</text>
</comment>
<protein>
    <submittedName>
        <fullName evidence="1">Uncharacterized protein</fullName>
    </submittedName>
</protein>
<proteinExistence type="predicted"/>
<organism evidence="1 2">
    <name type="scientific">Acinetobacter tandoii</name>
    <dbReference type="NCBI Taxonomy" id="202954"/>
    <lineage>
        <taxon>Bacteria</taxon>
        <taxon>Pseudomonadati</taxon>
        <taxon>Pseudomonadota</taxon>
        <taxon>Gammaproteobacteria</taxon>
        <taxon>Moraxellales</taxon>
        <taxon>Moraxellaceae</taxon>
        <taxon>Acinetobacter</taxon>
    </lineage>
</organism>